<dbReference type="InterPro" id="IPR002220">
    <property type="entry name" value="DapA-like"/>
</dbReference>
<feature type="binding site" evidence="5">
    <location>
        <position position="46"/>
    </location>
    <ligand>
        <name>pyruvate</name>
        <dbReference type="ChEBI" id="CHEBI:15361"/>
    </ligand>
</feature>
<dbReference type="GO" id="GO:0008840">
    <property type="term" value="F:4-hydroxy-tetrahydrodipicolinate synthase activity"/>
    <property type="evidence" value="ECO:0007669"/>
    <property type="project" value="UniProtKB-EC"/>
</dbReference>
<dbReference type="PRINTS" id="PR00146">
    <property type="entry name" value="DHPICSNTHASE"/>
</dbReference>
<dbReference type="GO" id="GO:0047448">
    <property type="term" value="F:5-dehydro-4-deoxyglucarate dehydratase activity"/>
    <property type="evidence" value="ECO:0007669"/>
    <property type="project" value="UniProtKB-EC"/>
</dbReference>
<evidence type="ECO:0000313" key="6">
    <source>
        <dbReference type="EMBL" id="MDP0398512.1"/>
    </source>
</evidence>
<keyword evidence="2 3" id="KW-0456">Lyase</keyword>
<organism evidence="6 7">
    <name type="scientific">Tsukamurella strandjordii</name>
    <dbReference type="NCBI Taxonomy" id="147577"/>
    <lineage>
        <taxon>Bacteria</taxon>
        <taxon>Bacillati</taxon>
        <taxon>Actinomycetota</taxon>
        <taxon>Actinomycetes</taxon>
        <taxon>Mycobacteriales</taxon>
        <taxon>Tsukamurellaceae</taxon>
        <taxon>Tsukamurella</taxon>
    </lineage>
</organism>
<dbReference type="SMART" id="SM01130">
    <property type="entry name" value="DHDPS"/>
    <property type="match status" value="1"/>
</dbReference>
<accession>A0AA90SLQ3</accession>
<dbReference type="Pfam" id="PF00701">
    <property type="entry name" value="DHDPS"/>
    <property type="match status" value="1"/>
</dbReference>
<dbReference type="GO" id="GO:0008747">
    <property type="term" value="F:N-acetylneuraminate lyase activity"/>
    <property type="evidence" value="ECO:0007669"/>
    <property type="project" value="UniProtKB-EC"/>
</dbReference>
<dbReference type="Proteomes" id="UP001178281">
    <property type="component" value="Unassembled WGS sequence"/>
</dbReference>
<dbReference type="RefSeq" id="WP_305111352.1">
    <property type="nucleotide sequence ID" value="NZ_JAUTIX010000003.1"/>
</dbReference>
<dbReference type="EC" id="4.1.3.3" evidence="6"/>
<dbReference type="EC" id="4.3.3.7" evidence="6"/>
<dbReference type="Gene3D" id="3.20.20.70">
    <property type="entry name" value="Aldolase class I"/>
    <property type="match status" value="1"/>
</dbReference>
<evidence type="ECO:0000256" key="1">
    <source>
        <dbReference type="ARBA" id="ARBA00007592"/>
    </source>
</evidence>
<dbReference type="PANTHER" id="PTHR12128">
    <property type="entry name" value="DIHYDRODIPICOLINATE SYNTHASE"/>
    <property type="match status" value="1"/>
</dbReference>
<protein>
    <submittedName>
        <fullName evidence="6">Dihydrodipicolinate synthase family protein</fullName>
        <ecNumber evidence="6">4.1.3.3</ecNumber>
        <ecNumber evidence="6">4.2.1.41</ecNumber>
        <ecNumber evidence="6">4.3.3.7</ecNumber>
    </submittedName>
</protein>
<evidence type="ECO:0000256" key="4">
    <source>
        <dbReference type="PIRSR" id="PIRSR001365-1"/>
    </source>
</evidence>
<evidence type="ECO:0000256" key="3">
    <source>
        <dbReference type="PIRNR" id="PIRNR001365"/>
    </source>
</evidence>
<dbReference type="PANTHER" id="PTHR12128:SF66">
    <property type="entry name" value="4-HYDROXY-2-OXOGLUTARATE ALDOLASE, MITOCHONDRIAL"/>
    <property type="match status" value="1"/>
</dbReference>
<keyword evidence="7" id="KW-1185">Reference proteome</keyword>
<feature type="active site" description="Proton donor/acceptor" evidence="4">
    <location>
        <position position="134"/>
    </location>
</feature>
<reference evidence="6" key="1">
    <citation type="submission" date="2023-08" db="EMBL/GenBank/DDBJ databases">
        <title>The draft genome of Tsukamurella strandjordii strain 050030.</title>
        <authorList>
            <person name="Zhao F."/>
            <person name="Feng Y."/>
            <person name="Zong Z."/>
        </authorList>
    </citation>
    <scope>NUCLEOTIDE SEQUENCE</scope>
    <source>
        <strain evidence="6">050030</strain>
    </source>
</reference>
<evidence type="ECO:0000313" key="7">
    <source>
        <dbReference type="Proteomes" id="UP001178281"/>
    </source>
</evidence>
<dbReference type="GO" id="GO:0005829">
    <property type="term" value="C:cytosol"/>
    <property type="evidence" value="ECO:0007669"/>
    <property type="project" value="TreeGrafter"/>
</dbReference>
<dbReference type="CDD" id="cd00408">
    <property type="entry name" value="DHDPS-like"/>
    <property type="match status" value="1"/>
</dbReference>
<dbReference type="InterPro" id="IPR013785">
    <property type="entry name" value="Aldolase_TIM"/>
</dbReference>
<dbReference type="SUPFAM" id="SSF51569">
    <property type="entry name" value="Aldolase"/>
    <property type="match status" value="1"/>
</dbReference>
<name>A0AA90SLQ3_9ACTN</name>
<dbReference type="AlphaFoldDB" id="A0AA90SLQ3"/>
<proteinExistence type="inferred from homology"/>
<dbReference type="EMBL" id="JAUTIX010000003">
    <property type="protein sequence ID" value="MDP0398512.1"/>
    <property type="molecule type" value="Genomic_DNA"/>
</dbReference>
<feature type="active site" description="Schiff-base intermediate with substrate" evidence="4">
    <location>
        <position position="163"/>
    </location>
</feature>
<gene>
    <name evidence="6" type="ORF">Q7X28_11285</name>
</gene>
<comment type="caution">
    <text evidence="6">The sequence shown here is derived from an EMBL/GenBank/DDBJ whole genome shotgun (WGS) entry which is preliminary data.</text>
</comment>
<evidence type="ECO:0000256" key="2">
    <source>
        <dbReference type="ARBA" id="ARBA00023239"/>
    </source>
</evidence>
<dbReference type="EC" id="4.2.1.41" evidence="6"/>
<dbReference type="PIRSF" id="PIRSF001365">
    <property type="entry name" value="DHDPS"/>
    <property type="match status" value="1"/>
</dbReference>
<evidence type="ECO:0000256" key="5">
    <source>
        <dbReference type="PIRSR" id="PIRSR001365-2"/>
    </source>
</evidence>
<comment type="similarity">
    <text evidence="1 3">Belongs to the DapA family.</text>
</comment>
<sequence length="293" mass="30815">MTVSGIVAYPITPFAADGTVDHLALHRVLDRLVDGGCSAVAPLGSTGESAYLDLTEWTEVVASTVTHIGGRVPTVVGVSDLTTHGAAERARIAEGLGADVVMALPVSYWKLTATEVQRHFEAIAGAVSIPVMVYNNPATAGIDLAPEQLWELVRDVENITMVKESTGDIDRMHRLRELSGGTLPFFNGSNPLALKAFQAGAAGWCTAAPCLIPEQVRDFHAAVAAGDDALAEERFAQIRPLLEFIVARGLPTTVKAGLTLTGIAAGHPRRPLLPLDDAEAEELSRLLTAAGVG</sequence>